<evidence type="ECO:0000256" key="3">
    <source>
        <dbReference type="ARBA" id="ARBA00022989"/>
    </source>
</evidence>
<accession>A0A9P4V3G9</accession>
<feature type="transmembrane region" description="Helical" evidence="6">
    <location>
        <begin position="279"/>
        <end position="296"/>
    </location>
</feature>
<evidence type="ECO:0000313" key="9">
    <source>
        <dbReference type="Proteomes" id="UP000799444"/>
    </source>
</evidence>
<feature type="transmembrane region" description="Helical" evidence="6">
    <location>
        <begin position="154"/>
        <end position="172"/>
    </location>
</feature>
<dbReference type="Pfam" id="PF14378">
    <property type="entry name" value="PAP2_3"/>
    <property type="match status" value="1"/>
</dbReference>
<organism evidence="8 9">
    <name type="scientific">Polyplosphaeria fusca</name>
    <dbReference type="NCBI Taxonomy" id="682080"/>
    <lineage>
        <taxon>Eukaryota</taxon>
        <taxon>Fungi</taxon>
        <taxon>Dikarya</taxon>
        <taxon>Ascomycota</taxon>
        <taxon>Pezizomycotina</taxon>
        <taxon>Dothideomycetes</taxon>
        <taxon>Pleosporomycetidae</taxon>
        <taxon>Pleosporales</taxon>
        <taxon>Tetraplosphaeriaceae</taxon>
        <taxon>Polyplosphaeria</taxon>
    </lineage>
</organism>
<keyword evidence="3 6" id="KW-1133">Transmembrane helix</keyword>
<feature type="domain" description="Inositolphosphotransferase Aur1/Ipt1" evidence="7">
    <location>
        <begin position="119"/>
        <end position="317"/>
    </location>
</feature>
<feature type="region of interest" description="Disordered" evidence="5">
    <location>
        <begin position="30"/>
        <end position="63"/>
    </location>
</feature>
<gene>
    <name evidence="8" type="ORF">EJ04DRAFT_486425</name>
</gene>
<evidence type="ECO:0000256" key="4">
    <source>
        <dbReference type="ARBA" id="ARBA00023136"/>
    </source>
</evidence>
<dbReference type="InterPro" id="IPR052185">
    <property type="entry name" value="IPC_Synthase-Related"/>
</dbReference>
<dbReference type="AlphaFoldDB" id="A0A9P4V3G9"/>
<feature type="transmembrane region" description="Helical" evidence="6">
    <location>
        <begin position="184"/>
        <end position="201"/>
    </location>
</feature>
<protein>
    <recommendedName>
        <fullName evidence="7">Inositolphosphotransferase Aur1/Ipt1 domain-containing protein</fullName>
    </recommendedName>
</protein>
<feature type="transmembrane region" description="Helical" evidence="6">
    <location>
        <begin position="249"/>
        <end position="272"/>
    </location>
</feature>
<dbReference type="CDD" id="cd03386">
    <property type="entry name" value="PAP2_Aur1_like"/>
    <property type="match status" value="1"/>
</dbReference>
<keyword evidence="2 6" id="KW-0812">Transmembrane</keyword>
<feature type="compositionally biased region" description="Polar residues" evidence="5">
    <location>
        <begin position="33"/>
        <end position="48"/>
    </location>
</feature>
<dbReference type="PANTHER" id="PTHR31310">
    <property type="match status" value="1"/>
</dbReference>
<sequence length="365" mass="42167">MGVFKNIVEPAVLVSIFTLGTLANRRRRLPPSLNYNTRKPSARSIKTQPFSPTPPSRRPRNSSFRSNFTSRLLATFPFLIEIWYWLLLYWPYQLARAYSARLIYDDPSIFNLAEENAASILDLESMLGIAIERSLQRAILAHAPWIMKVFKKVYIFHIMVGVAFFVYAYTYMPPRAFVRVRRTIAIDNWIAFIIFTLWRCAPPRLMPLEYGYIDILHRRRQQIAATISQSSVPGNSIPKQPFSWSNNQYQLTIAAMPSLHFGTSLLIAVCLIRFSPHRVLRLLAPVWPAAMLLTILATANHWLLDAVVGAMIPCMAWRLHWLLEAPLLGTMEEWGFWLLRTEKPDTAVEYENRRREGMYHGEPGV</sequence>
<comment type="caution">
    <text evidence="8">The sequence shown here is derived from an EMBL/GenBank/DDBJ whole genome shotgun (WGS) entry which is preliminary data.</text>
</comment>
<keyword evidence="9" id="KW-1185">Reference proteome</keyword>
<evidence type="ECO:0000313" key="8">
    <source>
        <dbReference type="EMBL" id="KAF2738492.1"/>
    </source>
</evidence>
<dbReference type="OrthoDB" id="2566866at2759"/>
<evidence type="ECO:0000256" key="6">
    <source>
        <dbReference type="SAM" id="Phobius"/>
    </source>
</evidence>
<name>A0A9P4V3G9_9PLEO</name>
<evidence type="ECO:0000256" key="1">
    <source>
        <dbReference type="ARBA" id="ARBA00004141"/>
    </source>
</evidence>
<feature type="transmembrane region" description="Helical" evidence="6">
    <location>
        <begin position="72"/>
        <end position="92"/>
    </location>
</feature>
<proteinExistence type="predicted"/>
<dbReference type="EMBL" id="ML996109">
    <property type="protein sequence ID" value="KAF2738492.1"/>
    <property type="molecule type" value="Genomic_DNA"/>
</dbReference>
<dbReference type="GO" id="GO:0016020">
    <property type="term" value="C:membrane"/>
    <property type="evidence" value="ECO:0007669"/>
    <property type="project" value="UniProtKB-SubCell"/>
</dbReference>
<dbReference type="InterPro" id="IPR026841">
    <property type="entry name" value="Aur1/Ipt1"/>
</dbReference>
<evidence type="ECO:0000256" key="2">
    <source>
        <dbReference type="ARBA" id="ARBA00022692"/>
    </source>
</evidence>
<keyword evidence="4 6" id="KW-0472">Membrane</keyword>
<comment type="subcellular location">
    <subcellularLocation>
        <location evidence="1">Membrane</location>
        <topology evidence="1">Multi-pass membrane protein</topology>
    </subcellularLocation>
</comment>
<evidence type="ECO:0000256" key="5">
    <source>
        <dbReference type="SAM" id="MobiDB-lite"/>
    </source>
</evidence>
<dbReference type="PANTHER" id="PTHR31310:SF16">
    <property type="entry name" value="INOSITOLPHOSPHOTRANSFERASE AUR1_IPT1 DOMAIN-CONTAINING PROTEIN"/>
    <property type="match status" value="1"/>
</dbReference>
<reference evidence="8" key="1">
    <citation type="journal article" date="2020" name="Stud. Mycol.">
        <title>101 Dothideomycetes genomes: a test case for predicting lifestyles and emergence of pathogens.</title>
        <authorList>
            <person name="Haridas S."/>
            <person name="Albert R."/>
            <person name="Binder M."/>
            <person name="Bloem J."/>
            <person name="Labutti K."/>
            <person name="Salamov A."/>
            <person name="Andreopoulos B."/>
            <person name="Baker S."/>
            <person name="Barry K."/>
            <person name="Bills G."/>
            <person name="Bluhm B."/>
            <person name="Cannon C."/>
            <person name="Castanera R."/>
            <person name="Culley D."/>
            <person name="Daum C."/>
            <person name="Ezra D."/>
            <person name="Gonzalez J."/>
            <person name="Henrissat B."/>
            <person name="Kuo A."/>
            <person name="Liang C."/>
            <person name="Lipzen A."/>
            <person name="Lutzoni F."/>
            <person name="Magnuson J."/>
            <person name="Mondo S."/>
            <person name="Nolan M."/>
            <person name="Ohm R."/>
            <person name="Pangilinan J."/>
            <person name="Park H.-J."/>
            <person name="Ramirez L."/>
            <person name="Alfaro M."/>
            <person name="Sun H."/>
            <person name="Tritt A."/>
            <person name="Yoshinaga Y."/>
            <person name="Zwiers L.-H."/>
            <person name="Turgeon B."/>
            <person name="Goodwin S."/>
            <person name="Spatafora J."/>
            <person name="Crous P."/>
            <person name="Grigoriev I."/>
        </authorList>
    </citation>
    <scope>NUCLEOTIDE SEQUENCE</scope>
    <source>
        <strain evidence="8">CBS 125425</strain>
    </source>
</reference>
<evidence type="ECO:0000259" key="7">
    <source>
        <dbReference type="Pfam" id="PF14378"/>
    </source>
</evidence>
<dbReference type="Proteomes" id="UP000799444">
    <property type="component" value="Unassembled WGS sequence"/>
</dbReference>